<dbReference type="PANTHER" id="PTHR13204">
    <property type="entry name" value="PTD012 PROTEIN"/>
    <property type="match status" value="1"/>
</dbReference>
<reference evidence="8" key="2">
    <citation type="journal article" date="2023" name="IMA Fungus">
        <title>Comparative genomic study of the Penicillium genus elucidates a diverse pangenome and 15 lateral gene transfer events.</title>
        <authorList>
            <person name="Petersen C."/>
            <person name="Sorensen T."/>
            <person name="Nielsen M.R."/>
            <person name="Sondergaard T.E."/>
            <person name="Sorensen J.L."/>
            <person name="Fitzpatrick D.A."/>
            <person name="Frisvad J.C."/>
            <person name="Nielsen K.L."/>
        </authorList>
    </citation>
    <scope>NUCLEOTIDE SEQUENCE</scope>
    <source>
        <strain evidence="8">IBT 34128</strain>
    </source>
</reference>
<feature type="domain" description="DUF1907" evidence="7">
    <location>
        <begin position="19"/>
        <end position="200"/>
    </location>
</feature>
<evidence type="ECO:0000259" key="7">
    <source>
        <dbReference type="SMART" id="SM01168"/>
    </source>
</evidence>
<dbReference type="SMART" id="SM01168">
    <property type="entry name" value="DUF1907"/>
    <property type="match status" value="1"/>
</dbReference>
<dbReference type="GO" id="GO:0005634">
    <property type="term" value="C:nucleus"/>
    <property type="evidence" value="ECO:0007669"/>
    <property type="project" value="UniProtKB-SubCell"/>
</dbReference>
<protein>
    <recommendedName>
        <fullName evidence="7">DUF1907 domain-containing protein</fullName>
    </recommendedName>
</protein>
<comment type="subcellular location">
    <subcellularLocation>
        <location evidence="1">Nucleus</location>
    </subcellularLocation>
</comment>
<dbReference type="EMBL" id="JAPMSZ010000007">
    <property type="protein sequence ID" value="KAJ5095954.1"/>
    <property type="molecule type" value="Genomic_DNA"/>
</dbReference>
<evidence type="ECO:0000256" key="4">
    <source>
        <dbReference type="ARBA" id="ARBA00022801"/>
    </source>
</evidence>
<keyword evidence="5" id="KW-0862">Zinc</keyword>
<dbReference type="SUPFAM" id="SSF117856">
    <property type="entry name" value="AF0104/ALDC/Ptd012-like"/>
    <property type="match status" value="1"/>
</dbReference>
<dbReference type="PANTHER" id="PTHR13204:SF1">
    <property type="entry name" value="ESTER HYDROLASE C11ORF54"/>
    <property type="match status" value="1"/>
</dbReference>
<evidence type="ECO:0000313" key="8">
    <source>
        <dbReference type="EMBL" id="KAJ5095954.1"/>
    </source>
</evidence>
<keyword evidence="6" id="KW-0539">Nucleus</keyword>
<evidence type="ECO:0000256" key="1">
    <source>
        <dbReference type="ARBA" id="ARBA00004123"/>
    </source>
</evidence>
<evidence type="ECO:0000256" key="2">
    <source>
        <dbReference type="ARBA" id="ARBA00011245"/>
    </source>
</evidence>
<sequence>MSVTKHPRRPPPLTELAAVIERPLRSNFATATASVVQCPDLRQPPFHLAASGLSGNPCVADIGGQQNLFPTLNLNAKYLLSSLAGDMQIGVNNNNNNNTPDFNNTDSLKVTNGTRVIQINPKTQSPTCDPTPSTNSALMLNLYGSDVKPGPVLKITARARTGEKNFTNCILEGLQEVYGESQPVSLGGAFLLKLARPSSM</sequence>
<comment type="subunit">
    <text evidence="2">Monomer.</text>
</comment>
<keyword evidence="3" id="KW-0479">Metal-binding</keyword>
<dbReference type="Pfam" id="PF08925">
    <property type="entry name" value="DUF1907"/>
    <property type="match status" value="1"/>
</dbReference>
<dbReference type="AlphaFoldDB" id="A0A9W9K7H3"/>
<evidence type="ECO:0000256" key="3">
    <source>
        <dbReference type="ARBA" id="ARBA00022723"/>
    </source>
</evidence>
<dbReference type="RefSeq" id="XP_056511505.1">
    <property type="nucleotide sequence ID" value="XM_056655892.1"/>
</dbReference>
<dbReference type="OrthoDB" id="5119241at2759"/>
<keyword evidence="9" id="KW-1185">Reference proteome</keyword>
<reference evidence="8" key="1">
    <citation type="submission" date="2022-11" db="EMBL/GenBank/DDBJ databases">
        <authorList>
            <person name="Petersen C."/>
        </authorList>
    </citation>
    <scope>NUCLEOTIDE SEQUENCE</scope>
    <source>
        <strain evidence="8">IBT 34128</strain>
    </source>
</reference>
<dbReference type="GO" id="GO:0016788">
    <property type="term" value="F:hydrolase activity, acting on ester bonds"/>
    <property type="evidence" value="ECO:0007669"/>
    <property type="project" value="TreeGrafter"/>
</dbReference>
<gene>
    <name evidence="8" type="ORF">NUU61_005310</name>
</gene>
<dbReference type="Proteomes" id="UP001141434">
    <property type="component" value="Unassembled WGS sequence"/>
</dbReference>
<proteinExistence type="predicted"/>
<dbReference type="InterPro" id="IPR015021">
    <property type="entry name" value="C11orf54_DUF1907"/>
</dbReference>
<evidence type="ECO:0000256" key="6">
    <source>
        <dbReference type="ARBA" id="ARBA00023242"/>
    </source>
</evidence>
<evidence type="ECO:0000256" key="5">
    <source>
        <dbReference type="ARBA" id="ARBA00022833"/>
    </source>
</evidence>
<organism evidence="8 9">
    <name type="scientific">Penicillium alfredii</name>
    <dbReference type="NCBI Taxonomy" id="1506179"/>
    <lineage>
        <taxon>Eukaryota</taxon>
        <taxon>Fungi</taxon>
        <taxon>Dikarya</taxon>
        <taxon>Ascomycota</taxon>
        <taxon>Pezizomycotina</taxon>
        <taxon>Eurotiomycetes</taxon>
        <taxon>Eurotiomycetidae</taxon>
        <taxon>Eurotiales</taxon>
        <taxon>Aspergillaceae</taxon>
        <taxon>Penicillium</taxon>
    </lineage>
</organism>
<accession>A0A9W9K7H3</accession>
<dbReference type="GO" id="GO:0008270">
    <property type="term" value="F:zinc ion binding"/>
    <property type="evidence" value="ECO:0007669"/>
    <property type="project" value="TreeGrafter"/>
</dbReference>
<comment type="caution">
    <text evidence="8">The sequence shown here is derived from an EMBL/GenBank/DDBJ whole genome shotgun (WGS) entry which is preliminary data.</text>
</comment>
<name>A0A9W9K7H3_9EURO</name>
<keyword evidence="4" id="KW-0378">Hydrolase</keyword>
<evidence type="ECO:0000313" key="9">
    <source>
        <dbReference type="Proteomes" id="UP001141434"/>
    </source>
</evidence>
<dbReference type="GeneID" id="81395060"/>